<feature type="transmembrane region" description="Helical" evidence="7">
    <location>
        <begin position="492"/>
        <end position="511"/>
    </location>
</feature>
<dbReference type="GO" id="GO:0003954">
    <property type="term" value="F:NADH dehydrogenase activity"/>
    <property type="evidence" value="ECO:0007669"/>
    <property type="project" value="TreeGrafter"/>
</dbReference>
<feature type="transmembrane region" description="Helical" evidence="7">
    <location>
        <begin position="97"/>
        <end position="117"/>
    </location>
</feature>
<feature type="transmembrane region" description="Helical" evidence="7">
    <location>
        <begin position="402"/>
        <end position="422"/>
    </location>
</feature>
<organism evidence="9 10">
    <name type="scientific">Xanthocytophaga flava</name>
    <dbReference type="NCBI Taxonomy" id="3048013"/>
    <lineage>
        <taxon>Bacteria</taxon>
        <taxon>Pseudomonadati</taxon>
        <taxon>Bacteroidota</taxon>
        <taxon>Cytophagia</taxon>
        <taxon>Cytophagales</taxon>
        <taxon>Rhodocytophagaceae</taxon>
        <taxon>Xanthocytophaga</taxon>
    </lineage>
</organism>
<dbReference type="Proteomes" id="UP001241110">
    <property type="component" value="Unassembled WGS sequence"/>
</dbReference>
<reference evidence="9" key="1">
    <citation type="submission" date="2023-05" db="EMBL/GenBank/DDBJ databases">
        <authorList>
            <person name="Zhang X."/>
        </authorList>
    </citation>
    <scope>NUCLEOTIDE SEQUENCE</scope>
    <source>
        <strain evidence="9">YF14B1</strain>
    </source>
</reference>
<dbReference type="InterPro" id="IPR010227">
    <property type="entry name" value="NADH_Q_OxRdtase_chainM/4"/>
</dbReference>
<evidence type="ECO:0000256" key="2">
    <source>
        <dbReference type="ARBA" id="ARBA00009025"/>
    </source>
</evidence>
<dbReference type="RefSeq" id="WP_313977192.1">
    <property type="nucleotide sequence ID" value="NZ_JASJOS010000003.1"/>
</dbReference>
<dbReference type="InterPro" id="IPR001750">
    <property type="entry name" value="ND/Mrp_TM"/>
</dbReference>
<dbReference type="NCBIfam" id="TIGR01972">
    <property type="entry name" value="NDH_I_M"/>
    <property type="match status" value="1"/>
</dbReference>
<dbReference type="EMBL" id="JASJOS010000003">
    <property type="protein sequence ID" value="MDJ1480480.1"/>
    <property type="molecule type" value="Genomic_DNA"/>
</dbReference>
<dbReference type="PANTHER" id="PTHR43507:SF1">
    <property type="entry name" value="NADH-UBIQUINONE OXIDOREDUCTASE CHAIN 4"/>
    <property type="match status" value="1"/>
</dbReference>
<keyword evidence="5 7" id="KW-0472">Membrane</keyword>
<dbReference type="GO" id="GO:0016020">
    <property type="term" value="C:membrane"/>
    <property type="evidence" value="ECO:0007669"/>
    <property type="project" value="UniProtKB-SubCell"/>
</dbReference>
<feature type="transmembrane region" description="Helical" evidence="7">
    <location>
        <begin position="241"/>
        <end position="263"/>
    </location>
</feature>
<dbReference type="GO" id="GO:0008137">
    <property type="term" value="F:NADH dehydrogenase (ubiquinone) activity"/>
    <property type="evidence" value="ECO:0007669"/>
    <property type="project" value="InterPro"/>
</dbReference>
<accession>A0AAE3QKB1</accession>
<feature type="domain" description="NADH:quinone oxidoreductase/Mrp antiporter transmembrane" evidence="8">
    <location>
        <begin position="141"/>
        <end position="444"/>
    </location>
</feature>
<dbReference type="GO" id="GO:0048039">
    <property type="term" value="F:ubiquinone binding"/>
    <property type="evidence" value="ECO:0007669"/>
    <property type="project" value="TreeGrafter"/>
</dbReference>
<evidence type="ECO:0000313" key="10">
    <source>
        <dbReference type="Proteomes" id="UP001241110"/>
    </source>
</evidence>
<name>A0AAE3QKB1_9BACT</name>
<evidence type="ECO:0000256" key="4">
    <source>
        <dbReference type="ARBA" id="ARBA00022989"/>
    </source>
</evidence>
<dbReference type="PRINTS" id="PR01437">
    <property type="entry name" value="NUOXDRDTASE4"/>
</dbReference>
<feature type="transmembrane region" description="Helical" evidence="7">
    <location>
        <begin position="29"/>
        <end position="50"/>
    </location>
</feature>
<feature type="transmembrane region" description="Helical" evidence="7">
    <location>
        <begin position="124"/>
        <end position="142"/>
    </location>
</feature>
<keyword evidence="9" id="KW-0560">Oxidoreductase</keyword>
<comment type="caution">
    <text evidence="9">The sequence shown here is derived from an EMBL/GenBank/DDBJ whole genome shotgun (WGS) entry which is preliminary data.</text>
</comment>
<dbReference type="GO" id="GO:0012505">
    <property type="term" value="C:endomembrane system"/>
    <property type="evidence" value="ECO:0007669"/>
    <property type="project" value="UniProtKB-SubCell"/>
</dbReference>
<dbReference type="InterPro" id="IPR003918">
    <property type="entry name" value="NADH_UbQ_OxRdtase"/>
</dbReference>
<evidence type="ECO:0000256" key="7">
    <source>
        <dbReference type="SAM" id="Phobius"/>
    </source>
</evidence>
<dbReference type="GO" id="GO:0015990">
    <property type="term" value="P:electron transport coupled proton transport"/>
    <property type="evidence" value="ECO:0007669"/>
    <property type="project" value="TreeGrafter"/>
</dbReference>
<evidence type="ECO:0000259" key="8">
    <source>
        <dbReference type="Pfam" id="PF00361"/>
    </source>
</evidence>
<evidence type="ECO:0000256" key="3">
    <source>
        <dbReference type="ARBA" id="ARBA00022692"/>
    </source>
</evidence>
<dbReference type="AlphaFoldDB" id="A0AAE3QKB1"/>
<evidence type="ECO:0000256" key="1">
    <source>
        <dbReference type="ARBA" id="ARBA00004127"/>
    </source>
</evidence>
<proteinExistence type="inferred from homology"/>
<comment type="subcellular location">
    <subcellularLocation>
        <location evidence="1">Endomembrane system</location>
        <topology evidence="1">Multi-pass membrane protein</topology>
    </subcellularLocation>
    <subcellularLocation>
        <location evidence="6">Membrane</location>
        <topology evidence="6">Multi-pass membrane protein</topology>
    </subcellularLocation>
</comment>
<dbReference type="EC" id="1.6.5.-" evidence="9"/>
<feature type="transmembrane region" description="Helical" evidence="7">
    <location>
        <begin position="360"/>
        <end position="381"/>
    </location>
</feature>
<dbReference type="GO" id="GO:0042773">
    <property type="term" value="P:ATP synthesis coupled electron transport"/>
    <property type="evidence" value="ECO:0007669"/>
    <property type="project" value="InterPro"/>
</dbReference>
<evidence type="ECO:0000256" key="6">
    <source>
        <dbReference type="RuleBase" id="RU000320"/>
    </source>
</evidence>
<comment type="similarity">
    <text evidence="2">Belongs to the complex I subunit 4 family.</text>
</comment>
<keyword evidence="4 7" id="KW-1133">Transmembrane helix</keyword>
<sequence>MEHILTILIFLPVAGSVGILALPGGKNYLYRWITLIISTINLGLSVWVYLNFNPDLSGISNEKAMQFVEKVDWITIAVEDINKIAIQYFVGLDGLNMPMVLLSALVLFIGSISAWNIEYKAKGFHSLFLLLSGSIIGCFAALDFFLFFLFFEFMLLPMYFLIGIWGGKRREYASIKFFIYTLVGSVCILLVMIMLAFSVQYPKDTYTFNLLALADRANFIPDSLLNWQNSRWLINMPARRWAFLLLLTGFAIKLPAVPVHTWLPDAHVEAPTPISVILAGILLKIGGYGLLRIGISIFPDSGWIYSDWMAVLGGISIVYGALNAMASHDLKRMVAYSSVSHMGFVLIGIASMTSEGINGAMYQLFSHGILSAMLFLLVGVLQDRTHDKTIENYRGLATKMPVYTGMTIVAFFASLGLPGFSGFVGEFFTIMSTFGTDIIPRWVILAAVAGLVLGAAYFLWTLQRMFFGKYWSKGGEEWAVLLTDLNLREKTMLIILALLALAFGIFPNLLFTPMSKTIMTLVDMIQKS</sequence>
<protein>
    <submittedName>
        <fullName evidence="9">NADH-quinone oxidoreductase subunit M</fullName>
        <ecNumber evidence="9">1.6.5.-</ecNumber>
    </submittedName>
</protein>
<feature type="transmembrane region" description="Helical" evidence="7">
    <location>
        <begin position="275"/>
        <end position="297"/>
    </location>
</feature>
<feature type="transmembrane region" description="Helical" evidence="7">
    <location>
        <begin position="303"/>
        <end position="322"/>
    </location>
</feature>
<dbReference type="Pfam" id="PF00361">
    <property type="entry name" value="Proton_antipo_M"/>
    <property type="match status" value="1"/>
</dbReference>
<gene>
    <name evidence="9" type="ORF">QNI16_08290</name>
</gene>
<feature type="transmembrane region" description="Helical" evidence="7">
    <location>
        <begin position="177"/>
        <end position="201"/>
    </location>
</feature>
<evidence type="ECO:0000313" key="9">
    <source>
        <dbReference type="EMBL" id="MDJ1480480.1"/>
    </source>
</evidence>
<keyword evidence="3 6" id="KW-0812">Transmembrane</keyword>
<evidence type="ECO:0000256" key="5">
    <source>
        <dbReference type="ARBA" id="ARBA00023136"/>
    </source>
</evidence>
<dbReference type="PANTHER" id="PTHR43507">
    <property type="entry name" value="NADH-UBIQUINONE OXIDOREDUCTASE CHAIN 4"/>
    <property type="match status" value="1"/>
</dbReference>
<feature type="transmembrane region" description="Helical" evidence="7">
    <location>
        <begin position="442"/>
        <end position="460"/>
    </location>
</feature>
<feature type="transmembrane region" description="Helical" evidence="7">
    <location>
        <begin position="6"/>
        <end position="22"/>
    </location>
</feature>